<dbReference type="InterPro" id="IPR008334">
    <property type="entry name" value="5'-Nucleotdase_C"/>
</dbReference>
<evidence type="ECO:0000259" key="3">
    <source>
        <dbReference type="Pfam" id="PF00149"/>
    </source>
</evidence>
<name>A0ABW5P2W6_9DEIO</name>
<dbReference type="InterPro" id="IPR036907">
    <property type="entry name" value="5'-Nucleotdase_C_sf"/>
</dbReference>
<dbReference type="SUPFAM" id="SSF55816">
    <property type="entry name" value="5'-nucleotidase (syn. UDP-sugar hydrolase), C-terminal domain"/>
    <property type="match status" value="1"/>
</dbReference>
<dbReference type="Gene3D" id="3.90.780.10">
    <property type="entry name" value="5'-Nucleotidase, C-terminal domain"/>
    <property type="match status" value="1"/>
</dbReference>
<keyword evidence="2" id="KW-0378">Hydrolase</keyword>
<dbReference type="InterPro" id="IPR004843">
    <property type="entry name" value="Calcineurin-like_PHP"/>
</dbReference>
<dbReference type="Proteomes" id="UP001597475">
    <property type="component" value="Unassembled WGS sequence"/>
</dbReference>
<comment type="similarity">
    <text evidence="2">Belongs to the 5'-nucleotidase family.</text>
</comment>
<proteinExistence type="inferred from homology"/>
<dbReference type="PANTHER" id="PTHR11575">
    <property type="entry name" value="5'-NUCLEOTIDASE-RELATED"/>
    <property type="match status" value="1"/>
</dbReference>
<dbReference type="Pfam" id="PF00149">
    <property type="entry name" value="Metallophos"/>
    <property type="match status" value="1"/>
</dbReference>
<dbReference type="CDD" id="cd07412">
    <property type="entry name" value="MPP_YhcR_N"/>
    <property type="match status" value="1"/>
</dbReference>
<evidence type="ECO:0000256" key="1">
    <source>
        <dbReference type="ARBA" id="ARBA00022729"/>
    </source>
</evidence>
<accession>A0ABW5P2W6</accession>
<dbReference type="InterPro" id="IPR006179">
    <property type="entry name" value="5_nucleotidase/apyrase"/>
</dbReference>
<dbReference type="SUPFAM" id="SSF56300">
    <property type="entry name" value="Metallo-dependent phosphatases"/>
    <property type="match status" value="1"/>
</dbReference>
<dbReference type="EMBL" id="JBHUMK010000037">
    <property type="protein sequence ID" value="MFD2609591.1"/>
    <property type="molecule type" value="Genomic_DNA"/>
</dbReference>
<sequence length="564" mass="59175">MKKILLPLSLPLMLAACNDPLSGLEPKPAGPVNVTVMALNDFHGNLEATGFAGVKVPDPKDPAKTVSLPAGGVELIGGYLEQERAKNPNVLFVGAGDLIGASPVTSSLLRDEPTVIALSKMGMKASSLGNHEFDQGLKELQRMQNGGCDSNDTSKACKFQNPYPGADFKWLGANVVDKTSGKPVFAPYLVEKVAGVKIAFIGAVLKDTPSIVSPSGISTLNFLDEAESINKYVPELQKQGVDAMIVLIHQGGETENGRGVCETFKGPIVDIVNKLDPAISAVVSGHTHQAYNCTVNGRTVIEGDFYGHMLQRLDLTVTPSTGKVDVRAMNVLMDSRSLPKNAAMTEIVNRARSLTEAVKQVPVGTIATSQISRASNAAGESALGDVIADAMLEGTKAQSTQIAFMNPGGIRADLNASQAGNTVTYGDLFAVQPFGNAMTVLELTGAQIKALLEEQFDNAGVAGQTKVLQVSGGFTYSYDSTAAKGSRVNASSIKLNGTVLDAAKSYRVVTNSFLAGGGDAFSTFTKGTNVIQMPNVVDIDVFVAYVKAHPGLAGGAQNRITRTK</sequence>
<feature type="chain" id="PRO_5044952888" evidence="2">
    <location>
        <begin position="19"/>
        <end position="564"/>
    </location>
</feature>
<dbReference type="InterPro" id="IPR041831">
    <property type="entry name" value="YhcR_MPP"/>
</dbReference>
<comment type="caution">
    <text evidence="5">The sequence shown here is derived from an EMBL/GenBank/DDBJ whole genome shotgun (WGS) entry which is preliminary data.</text>
</comment>
<evidence type="ECO:0000256" key="2">
    <source>
        <dbReference type="RuleBase" id="RU362119"/>
    </source>
</evidence>
<feature type="domain" description="5'-Nucleotidase C-terminal" evidence="4">
    <location>
        <begin position="363"/>
        <end position="525"/>
    </location>
</feature>
<dbReference type="InterPro" id="IPR029052">
    <property type="entry name" value="Metallo-depent_PP-like"/>
</dbReference>
<protein>
    <submittedName>
        <fullName evidence="5">Bifunctional metallophosphatase/5'-nucleotidase</fullName>
    </submittedName>
</protein>
<dbReference type="Pfam" id="PF02872">
    <property type="entry name" value="5_nucleotid_C"/>
    <property type="match status" value="1"/>
</dbReference>
<organism evidence="5 6">
    <name type="scientific">Deinococcus taklimakanensis</name>
    <dbReference type="NCBI Taxonomy" id="536443"/>
    <lineage>
        <taxon>Bacteria</taxon>
        <taxon>Thermotogati</taxon>
        <taxon>Deinococcota</taxon>
        <taxon>Deinococci</taxon>
        <taxon>Deinococcales</taxon>
        <taxon>Deinococcaceae</taxon>
        <taxon>Deinococcus</taxon>
    </lineage>
</organism>
<dbReference type="PANTHER" id="PTHR11575:SF24">
    <property type="entry name" value="5'-NUCLEOTIDASE"/>
    <property type="match status" value="1"/>
</dbReference>
<dbReference type="RefSeq" id="WP_386845088.1">
    <property type="nucleotide sequence ID" value="NZ_JBHUMK010000037.1"/>
</dbReference>
<evidence type="ECO:0000313" key="5">
    <source>
        <dbReference type="EMBL" id="MFD2609591.1"/>
    </source>
</evidence>
<keyword evidence="2" id="KW-0547">Nucleotide-binding</keyword>
<dbReference type="PROSITE" id="PS51257">
    <property type="entry name" value="PROKAR_LIPOPROTEIN"/>
    <property type="match status" value="1"/>
</dbReference>
<evidence type="ECO:0000259" key="4">
    <source>
        <dbReference type="Pfam" id="PF02872"/>
    </source>
</evidence>
<reference evidence="6" key="1">
    <citation type="journal article" date="2019" name="Int. J. Syst. Evol. Microbiol.">
        <title>The Global Catalogue of Microorganisms (GCM) 10K type strain sequencing project: providing services to taxonomists for standard genome sequencing and annotation.</title>
        <authorList>
            <consortium name="The Broad Institute Genomics Platform"/>
            <consortium name="The Broad Institute Genome Sequencing Center for Infectious Disease"/>
            <person name="Wu L."/>
            <person name="Ma J."/>
        </authorList>
    </citation>
    <scope>NUCLEOTIDE SEQUENCE [LARGE SCALE GENOMIC DNA]</scope>
    <source>
        <strain evidence="6">KCTC 33842</strain>
    </source>
</reference>
<feature type="domain" description="Calcineurin-like phosphoesterase" evidence="3">
    <location>
        <begin position="35"/>
        <end position="289"/>
    </location>
</feature>
<feature type="signal peptide" evidence="2">
    <location>
        <begin position="1"/>
        <end position="18"/>
    </location>
</feature>
<gene>
    <name evidence="5" type="ORF">ACFSR9_09085</name>
</gene>
<evidence type="ECO:0000313" key="6">
    <source>
        <dbReference type="Proteomes" id="UP001597475"/>
    </source>
</evidence>
<dbReference type="Gene3D" id="3.60.21.10">
    <property type="match status" value="1"/>
</dbReference>
<keyword evidence="1 2" id="KW-0732">Signal</keyword>
<keyword evidence="6" id="KW-1185">Reference proteome</keyword>
<dbReference type="PRINTS" id="PR01607">
    <property type="entry name" value="APYRASEFAMLY"/>
</dbReference>